<feature type="transmembrane region" description="Helical" evidence="5">
    <location>
        <begin position="78"/>
        <end position="95"/>
    </location>
</feature>
<organism evidence="7 8">
    <name type="scientific">Brevundimonas balnearis</name>
    <dbReference type="NCBI Taxonomy" id="1572858"/>
    <lineage>
        <taxon>Bacteria</taxon>
        <taxon>Pseudomonadati</taxon>
        <taxon>Pseudomonadota</taxon>
        <taxon>Alphaproteobacteria</taxon>
        <taxon>Caulobacterales</taxon>
        <taxon>Caulobacteraceae</taxon>
        <taxon>Brevundimonas</taxon>
    </lineage>
</organism>
<evidence type="ECO:0000313" key="8">
    <source>
        <dbReference type="Proteomes" id="UP001589906"/>
    </source>
</evidence>
<dbReference type="Gene3D" id="6.10.280.80">
    <property type="entry name" value="NCX, peripheral helical region"/>
    <property type="match status" value="1"/>
</dbReference>
<feature type="domain" description="Sodium/calcium exchanger membrane region" evidence="6">
    <location>
        <begin position="4"/>
        <end position="143"/>
    </location>
</feature>
<keyword evidence="3 5" id="KW-1133">Transmembrane helix</keyword>
<feature type="transmembrane region" description="Helical" evidence="5">
    <location>
        <begin position="270"/>
        <end position="289"/>
    </location>
</feature>
<gene>
    <name evidence="7" type="ORF">ACFFGE_07280</name>
</gene>
<dbReference type="Pfam" id="PF01699">
    <property type="entry name" value="Na_Ca_ex"/>
    <property type="match status" value="2"/>
</dbReference>
<comment type="subcellular location">
    <subcellularLocation>
        <location evidence="1">Membrane</location>
        <topology evidence="1">Multi-pass membrane protein</topology>
    </subcellularLocation>
</comment>
<evidence type="ECO:0000256" key="4">
    <source>
        <dbReference type="ARBA" id="ARBA00023136"/>
    </source>
</evidence>
<feature type="domain" description="Sodium/calcium exchanger membrane region" evidence="6">
    <location>
        <begin position="175"/>
        <end position="313"/>
    </location>
</feature>
<name>A0ABV6R4U6_9CAUL</name>
<evidence type="ECO:0000256" key="1">
    <source>
        <dbReference type="ARBA" id="ARBA00004141"/>
    </source>
</evidence>
<evidence type="ECO:0000256" key="5">
    <source>
        <dbReference type="SAM" id="Phobius"/>
    </source>
</evidence>
<dbReference type="InterPro" id="IPR004481">
    <property type="entry name" value="K/Na/Ca-exchanger"/>
</dbReference>
<dbReference type="InterPro" id="IPR004837">
    <property type="entry name" value="NaCa_Exmemb"/>
</dbReference>
<dbReference type="InterPro" id="IPR044880">
    <property type="entry name" value="NCX_ion-bd_dom_sf"/>
</dbReference>
<feature type="transmembrane region" description="Helical" evidence="5">
    <location>
        <begin position="167"/>
        <end position="188"/>
    </location>
</feature>
<accession>A0ABV6R4U6</accession>
<evidence type="ECO:0000313" key="7">
    <source>
        <dbReference type="EMBL" id="MFC0633678.1"/>
    </source>
</evidence>
<dbReference type="RefSeq" id="WP_376835631.1">
    <property type="nucleotide sequence ID" value="NZ_JBHLSW010000005.1"/>
</dbReference>
<dbReference type="NCBIfam" id="TIGR00367">
    <property type="entry name" value="calcium/sodium antiporter"/>
    <property type="match status" value="1"/>
</dbReference>
<comment type="caution">
    <text evidence="7">The sequence shown here is derived from an EMBL/GenBank/DDBJ whole genome shotgun (WGS) entry which is preliminary data.</text>
</comment>
<reference evidence="7 8" key="1">
    <citation type="submission" date="2024-09" db="EMBL/GenBank/DDBJ databases">
        <authorList>
            <person name="Sun Q."/>
            <person name="Mori K."/>
        </authorList>
    </citation>
    <scope>NUCLEOTIDE SEQUENCE [LARGE SCALE GENOMIC DNA]</scope>
    <source>
        <strain evidence="7 8">NCAIM B.02621</strain>
    </source>
</reference>
<dbReference type="Gene3D" id="1.20.1420.30">
    <property type="entry name" value="NCX, central ion-binding region"/>
    <property type="match status" value="1"/>
</dbReference>
<protein>
    <submittedName>
        <fullName evidence="7">Calcium/sodium antiporter</fullName>
    </submittedName>
</protein>
<feature type="transmembrane region" description="Helical" evidence="5">
    <location>
        <begin position="243"/>
        <end position="264"/>
    </location>
</feature>
<dbReference type="Proteomes" id="UP001589906">
    <property type="component" value="Unassembled WGS sequence"/>
</dbReference>
<keyword evidence="4 5" id="KW-0472">Membrane</keyword>
<keyword evidence="8" id="KW-1185">Reference proteome</keyword>
<feature type="transmembrane region" description="Helical" evidence="5">
    <location>
        <begin position="208"/>
        <end position="231"/>
    </location>
</feature>
<evidence type="ECO:0000256" key="2">
    <source>
        <dbReference type="ARBA" id="ARBA00022692"/>
    </source>
</evidence>
<dbReference type="PANTHER" id="PTHR10846">
    <property type="entry name" value="SODIUM/POTASSIUM/CALCIUM EXCHANGER"/>
    <property type="match status" value="1"/>
</dbReference>
<sequence>MITYLMLALGLVLLTVGGDTLVRGASTAAKSLGVSPLLIGLTLVGFGTSTPELVTSLTAALAGSPGIAVGNVVGSNTANILLILGLTALIAPIAVDRTAFRRDGWMLVIAAVVCAAAVLAARIGPIWGAAMVAMLLAYLVVAWLGERNAVDPERDKYEHIAEDAPKSGGGLLVGLGLAVLGIALTIGGANLLVSNAIVIARDFGVSDAVIGVTVVAVGTSLPEMVTSVVAAMKRHADVALGNVVGSNIFNVLFILGVTSMVQPIQVPAEIARLDIWVMLAATALLVVFVRTGMKIVRWEGLALLAAYAAYIWSLVRGIV</sequence>
<proteinExistence type="predicted"/>
<evidence type="ECO:0000256" key="3">
    <source>
        <dbReference type="ARBA" id="ARBA00022989"/>
    </source>
</evidence>
<keyword evidence="2 5" id="KW-0812">Transmembrane</keyword>
<dbReference type="PANTHER" id="PTHR10846:SF8">
    <property type="entry name" value="INNER MEMBRANE PROTEIN YRBG"/>
    <property type="match status" value="1"/>
</dbReference>
<feature type="transmembrane region" description="Helical" evidence="5">
    <location>
        <begin position="301"/>
        <end position="318"/>
    </location>
</feature>
<feature type="transmembrane region" description="Helical" evidence="5">
    <location>
        <begin position="104"/>
        <end position="121"/>
    </location>
</feature>
<feature type="transmembrane region" description="Helical" evidence="5">
    <location>
        <begin position="127"/>
        <end position="146"/>
    </location>
</feature>
<evidence type="ECO:0000259" key="6">
    <source>
        <dbReference type="Pfam" id="PF01699"/>
    </source>
</evidence>
<dbReference type="EMBL" id="JBHLSW010000005">
    <property type="protein sequence ID" value="MFC0633678.1"/>
    <property type="molecule type" value="Genomic_DNA"/>
</dbReference>